<evidence type="ECO:0000313" key="3">
    <source>
        <dbReference type="EMBL" id="MCW0524711.1"/>
    </source>
</evidence>
<reference evidence="2 5" key="1">
    <citation type="submission" date="2015-06" db="EMBL/GenBank/DDBJ databases">
        <title>R. anatipestifer strain HXb2 is the most virulent strain so far, and the genome sequence would help us uncover the pathogenesis.</title>
        <authorList>
            <person name="Hu Q."/>
            <person name="Qi J."/>
            <person name="Bo H."/>
            <person name="Liu G."/>
            <person name="Tao M."/>
            <person name="Ding Y."/>
            <person name="Xue Y."/>
        </authorList>
    </citation>
    <scope>NUCLEOTIDE SEQUENCE [LARGE SCALE GENOMIC DNA]</scope>
    <source>
        <strain evidence="2 5">HXb2</strain>
    </source>
</reference>
<sequence length="109" mass="12204">MKKAILYAIVITTISFLSNKFINGQEPTVALYYGFAFGLAWGMAFFLDRPDYSLPKKLGISFIGIGLLLGIGFLFFNPMIAIPSVLRFSIIFVAYFLLASFRSSKSLRK</sequence>
<dbReference type="OrthoDB" id="1271629at2"/>
<evidence type="ECO:0000313" key="4">
    <source>
        <dbReference type="EMBL" id="MDY3511764.1"/>
    </source>
</evidence>
<dbReference type="AlphaFoldDB" id="A0A1A5HGS7"/>
<keyword evidence="1" id="KW-1133">Transmembrane helix</keyword>
<evidence type="ECO:0000313" key="2">
    <source>
        <dbReference type="EMBL" id="AQY22210.1"/>
    </source>
</evidence>
<evidence type="ECO:0000256" key="1">
    <source>
        <dbReference type="SAM" id="Phobius"/>
    </source>
</evidence>
<proteinExistence type="predicted"/>
<dbReference type="Proteomes" id="UP001207440">
    <property type="component" value="Unassembled WGS sequence"/>
</dbReference>
<name>A0A1A5HGS7_RIEAN</name>
<dbReference type="InterPro" id="IPR029045">
    <property type="entry name" value="ClpP/crotonase-like_dom_sf"/>
</dbReference>
<reference evidence="4" key="3">
    <citation type="submission" date="2023-01" db="EMBL/GenBank/DDBJ databases">
        <title>Genome-based studies on antimicrobial resistance profiles of Riemerella anatipestifer in China, 1994 to 2021.</title>
        <authorList>
            <person name="Yang Z."/>
            <person name="Zhu D."/>
        </authorList>
    </citation>
    <scope>NUCLEOTIDE SEQUENCE</scope>
    <source>
        <strain evidence="4">RCAD1218</strain>
    </source>
</reference>
<dbReference type="SUPFAM" id="SSF52096">
    <property type="entry name" value="ClpP/crotonase"/>
    <property type="match status" value="1"/>
</dbReference>
<feature type="transmembrane region" description="Helical" evidence="1">
    <location>
        <begin position="59"/>
        <end position="76"/>
    </location>
</feature>
<gene>
    <name evidence="2" type="ORF">AB406_1262</name>
    <name evidence="3" type="ORF">OKE68_10345</name>
    <name evidence="4" type="ORF">PG303_00855</name>
</gene>
<dbReference type="Proteomes" id="UP001284033">
    <property type="component" value="Unassembled WGS sequence"/>
</dbReference>
<protein>
    <submittedName>
        <fullName evidence="2">Uncharacterized protein</fullName>
    </submittedName>
</protein>
<reference evidence="3" key="2">
    <citation type="submission" date="2022-10" db="EMBL/GenBank/DDBJ databases">
        <title>Sifting through the core-genome to identify putative cross-protective antigens against Riemerella anatipestifer.</title>
        <authorList>
            <person name="Zheng X."/>
            <person name="Zhang W."/>
        </authorList>
    </citation>
    <scope>NUCLEOTIDE SEQUENCE</scope>
    <source>
        <strain evidence="3">ZWRA178</strain>
    </source>
</reference>
<organism evidence="2 5">
    <name type="scientific">Riemerella anatipestifer</name>
    <name type="common">Moraxella anatipestifer</name>
    <dbReference type="NCBI Taxonomy" id="34085"/>
    <lineage>
        <taxon>Bacteria</taxon>
        <taxon>Pseudomonadati</taxon>
        <taxon>Bacteroidota</taxon>
        <taxon>Flavobacteriia</taxon>
        <taxon>Flavobacteriales</taxon>
        <taxon>Weeksellaceae</taxon>
        <taxon>Riemerella</taxon>
    </lineage>
</organism>
<feature type="transmembrane region" description="Helical" evidence="1">
    <location>
        <begin position="30"/>
        <end position="47"/>
    </location>
</feature>
<keyword evidence="1" id="KW-0472">Membrane</keyword>
<accession>A0A1A5HGS7</accession>
<evidence type="ECO:0000313" key="5">
    <source>
        <dbReference type="Proteomes" id="UP000189883"/>
    </source>
</evidence>
<dbReference type="RefSeq" id="WP_064971177.1">
    <property type="nucleotide sequence ID" value="NZ_CP011859.1"/>
</dbReference>
<feature type="transmembrane region" description="Helical" evidence="1">
    <location>
        <begin position="82"/>
        <end position="101"/>
    </location>
</feature>
<dbReference type="EMBL" id="JAOZYT010000092">
    <property type="protein sequence ID" value="MCW0524711.1"/>
    <property type="molecule type" value="Genomic_DNA"/>
</dbReference>
<keyword evidence="1" id="KW-0812">Transmembrane</keyword>
<dbReference type="Proteomes" id="UP000189883">
    <property type="component" value="Chromosome"/>
</dbReference>
<dbReference type="EMBL" id="CP011859">
    <property type="protein sequence ID" value="AQY22210.1"/>
    <property type="molecule type" value="Genomic_DNA"/>
</dbReference>
<dbReference type="EMBL" id="JAQZHK010000001">
    <property type="protein sequence ID" value="MDY3511764.1"/>
    <property type="molecule type" value="Genomic_DNA"/>
</dbReference>